<dbReference type="PANTHER" id="PTHR12975">
    <property type="entry name" value="TRANSPORT PROTEIN TRAPP"/>
    <property type="match status" value="1"/>
</dbReference>
<evidence type="ECO:0000256" key="1">
    <source>
        <dbReference type="SAM" id="MobiDB-lite"/>
    </source>
</evidence>
<evidence type="ECO:0000313" key="2">
    <source>
        <dbReference type="EMBL" id="CAF3765146.1"/>
    </source>
</evidence>
<comment type="caution">
    <text evidence="2">The sequence shown here is derived from an EMBL/GenBank/DDBJ whole genome shotgun (WGS) entry which is preliminary data.</text>
</comment>
<sequence length="294" mass="33571">MAQTKKSVSEFIQDAFCPMVAVLCSYDAETICRKNNLTFAELIQPFCRLPSEVGYRDPSNTLIVLKNLRLEIKDYNSLPPQNTLAKKLLNDCVFNALTNGSTSNEREIDTEQYQLHIQNTTPWFDAWRDCFLRIAYSGDHEFLKNYLACIMVVSTSHLDPIDAFSKLVQLQNQQQQQIPAKLPKWFMTNIYKYFVLLHDVTEGEESKAISVFGDLKQQYGAGNCHLLQINSKRPGQTNSDTSETTNMPDPWRLYVKQSSTSNQQQSQTISKRDGSMSDSLSNLTELIDQELNLN</sequence>
<feature type="compositionally biased region" description="Low complexity" evidence="1">
    <location>
        <begin position="257"/>
        <end position="269"/>
    </location>
</feature>
<dbReference type="InterPro" id="IPR024420">
    <property type="entry name" value="TRAPP_III_complex_Trs85"/>
</dbReference>
<feature type="region of interest" description="Disordered" evidence="1">
    <location>
        <begin position="230"/>
        <end position="249"/>
    </location>
</feature>
<dbReference type="Proteomes" id="UP000663874">
    <property type="component" value="Unassembled WGS sequence"/>
</dbReference>
<feature type="region of interest" description="Disordered" evidence="1">
    <location>
        <begin position="256"/>
        <end position="281"/>
    </location>
</feature>
<dbReference type="Pfam" id="PF12739">
    <property type="entry name" value="TRAPPC-Trs85"/>
    <property type="match status" value="1"/>
</dbReference>
<protein>
    <recommendedName>
        <fullName evidence="4">Trafficking protein particle complex subunit 8</fullName>
    </recommendedName>
</protein>
<organism evidence="2 3">
    <name type="scientific">Rotaria sordida</name>
    <dbReference type="NCBI Taxonomy" id="392033"/>
    <lineage>
        <taxon>Eukaryota</taxon>
        <taxon>Metazoa</taxon>
        <taxon>Spiralia</taxon>
        <taxon>Gnathifera</taxon>
        <taxon>Rotifera</taxon>
        <taxon>Eurotatoria</taxon>
        <taxon>Bdelloidea</taxon>
        <taxon>Philodinida</taxon>
        <taxon>Philodinidae</taxon>
        <taxon>Rotaria</taxon>
    </lineage>
</organism>
<dbReference type="EMBL" id="CAJOBE010001677">
    <property type="protein sequence ID" value="CAF3765146.1"/>
    <property type="molecule type" value="Genomic_DNA"/>
</dbReference>
<proteinExistence type="predicted"/>
<feature type="non-terminal residue" evidence="2">
    <location>
        <position position="1"/>
    </location>
</feature>
<reference evidence="2" key="1">
    <citation type="submission" date="2021-02" db="EMBL/GenBank/DDBJ databases">
        <authorList>
            <person name="Nowell W R."/>
        </authorList>
    </citation>
    <scope>NUCLEOTIDE SEQUENCE</scope>
</reference>
<accession>A0A818Z8W1</accession>
<feature type="compositionally biased region" description="Polar residues" evidence="1">
    <location>
        <begin position="230"/>
        <end position="247"/>
    </location>
</feature>
<evidence type="ECO:0000313" key="3">
    <source>
        <dbReference type="Proteomes" id="UP000663874"/>
    </source>
</evidence>
<dbReference type="AlphaFoldDB" id="A0A818Z8W1"/>
<dbReference type="PANTHER" id="PTHR12975:SF6">
    <property type="entry name" value="TRAFFICKING PROTEIN PARTICLE COMPLEX SUBUNIT 8"/>
    <property type="match status" value="1"/>
</dbReference>
<gene>
    <name evidence="2" type="ORF">FNK824_LOCUS13033</name>
</gene>
<evidence type="ECO:0008006" key="4">
    <source>
        <dbReference type="Google" id="ProtNLM"/>
    </source>
</evidence>
<name>A0A818Z8W1_9BILA</name>
<dbReference type="GO" id="GO:1990072">
    <property type="term" value="C:TRAPPIII protein complex"/>
    <property type="evidence" value="ECO:0007669"/>
    <property type="project" value="TreeGrafter"/>
</dbReference>